<dbReference type="AlphaFoldDB" id="A0A4S2DCM3"/>
<dbReference type="InterPro" id="IPR036249">
    <property type="entry name" value="Thioredoxin-like_sf"/>
</dbReference>
<dbReference type="PROSITE" id="PS51354">
    <property type="entry name" value="GLUTAREDOXIN_2"/>
    <property type="match status" value="1"/>
</dbReference>
<evidence type="ECO:0000313" key="3">
    <source>
        <dbReference type="Proteomes" id="UP000309893"/>
    </source>
</evidence>
<evidence type="ECO:0000259" key="1">
    <source>
        <dbReference type="Pfam" id="PF00462"/>
    </source>
</evidence>
<accession>A0A4S2DCM3</accession>
<dbReference type="Pfam" id="PF00462">
    <property type="entry name" value="Glutaredoxin"/>
    <property type="match status" value="1"/>
</dbReference>
<name>A0A4S2DCM3_9MICO</name>
<organism evidence="2 3">
    <name type="scientific">Microbacterium laevaniformans</name>
    <dbReference type="NCBI Taxonomy" id="36807"/>
    <lineage>
        <taxon>Bacteria</taxon>
        <taxon>Bacillati</taxon>
        <taxon>Actinomycetota</taxon>
        <taxon>Actinomycetes</taxon>
        <taxon>Micrococcales</taxon>
        <taxon>Microbacteriaceae</taxon>
        <taxon>Microbacterium</taxon>
    </lineage>
</organism>
<feature type="domain" description="Glutaredoxin" evidence="1">
    <location>
        <begin position="4"/>
        <end position="62"/>
    </location>
</feature>
<dbReference type="Proteomes" id="UP000309893">
    <property type="component" value="Unassembled WGS sequence"/>
</dbReference>
<protein>
    <submittedName>
        <fullName evidence="2">Glutaredoxin family protein</fullName>
    </submittedName>
</protein>
<dbReference type="SUPFAM" id="SSF52833">
    <property type="entry name" value="Thioredoxin-like"/>
    <property type="match status" value="1"/>
</dbReference>
<evidence type="ECO:0000313" key="2">
    <source>
        <dbReference type="EMBL" id="TGY39637.1"/>
    </source>
</evidence>
<sequence length="100" mass="10768">MVSVHLYSTGPQCGACQRTRQILDRAGIGYVETNLRDHPDALAYVTDDLGYTEAPVVIVDGDPQNHWSGFRPDLIRNLAHHAATASAPADPATTVSIGRN</sequence>
<dbReference type="InterPro" id="IPR002109">
    <property type="entry name" value="Glutaredoxin"/>
</dbReference>
<gene>
    <name evidence="2" type="ORF">E5344_03310</name>
</gene>
<comment type="caution">
    <text evidence="2">The sequence shown here is derived from an EMBL/GenBank/DDBJ whole genome shotgun (WGS) entry which is preliminary data.</text>
</comment>
<dbReference type="Gene3D" id="3.40.30.10">
    <property type="entry name" value="Glutaredoxin"/>
    <property type="match status" value="1"/>
</dbReference>
<proteinExistence type="predicted"/>
<dbReference type="CDD" id="cd02976">
    <property type="entry name" value="NrdH"/>
    <property type="match status" value="1"/>
</dbReference>
<reference evidence="2 3" key="1">
    <citation type="submission" date="2019-04" db="EMBL/GenBank/DDBJ databases">
        <title>Microbes associate with the intestines of laboratory mice.</title>
        <authorList>
            <person name="Navarre W."/>
            <person name="Wong E."/>
            <person name="Huang K."/>
            <person name="Tropini C."/>
            <person name="Ng K."/>
            <person name="Yu B."/>
        </authorList>
    </citation>
    <scope>NUCLEOTIDE SEQUENCE [LARGE SCALE GENOMIC DNA]</scope>
    <source>
        <strain evidence="2 3">NM46_B2-13</strain>
    </source>
</reference>
<dbReference type="OrthoDB" id="8545217at2"/>
<dbReference type="RefSeq" id="WP_135948665.1">
    <property type="nucleotide sequence ID" value="NZ_SRYO01000001.1"/>
</dbReference>
<dbReference type="EMBL" id="SRYO01000001">
    <property type="protein sequence ID" value="TGY39637.1"/>
    <property type="molecule type" value="Genomic_DNA"/>
</dbReference>